<dbReference type="InterPro" id="IPR006674">
    <property type="entry name" value="HD_domain"/>
</dbReference>
<dbReference type="PANTHER" id="PTHR38659">
    <property type="entry name" value="METAL-DEPENDENT PHOSPHOHYDROLASE"/>
    <property type="match status" value="1"/>
</dbReference>
<feature type="domain" description="HD" evidence="1">
    <location>
        <begin position="25"/>
        <end position="115"/>
    </location>
</feature>
<dbReference type="AlphaFoldDB" id="A0AAE3P038"/>
<dbReference type="InterPro" id="IPR006675">
    <property type="entry name" value="HDIG_dom"/>
</dbReference>
<dbReference type="Gene3D" id="1.10.3210.10">
    <property type="entry name" value="Hypothetical protein af1432"/>
    <property type="match status" value="1"/>
</dbReference>
<evidence type="ECO:0000313" key="2">
    <source>
        <dbReference type="EMBL" id="MDF1611839.1"/>
    </source>
</evidence>
<dbReference type="EMBL" id="JARGDL010000007">
    <property type="protein sequence ID" value="MDF1611839.1"/>
    <property type="molecule type" value="Genomic_DNA"/>
</dbReference>
<gene>
    <name evidence="2" type="ORF">P0M35_06735</name>
</gene>
<keyword evidence="3" id="KW-1185">Reference proteome</keyword>
<name>A0AAE3P038_9BACT</name>
<dbReference type="NCBIfam" id="TIGR00277">
    <property type="entry name" value="HDIG"/>
    <property type="match status" value="1"/>
</dbReference>
<protein>
    <submittedName>
        <fullName evidence="2">HDIG domain-containing protein</fullName>
    </submittedName>
</protein>
<organism evidence="2 3">
    <name type="scientific">Stygiobacter electus</name>
    <dbReference type="NCBI Taxonomy" id="3032292"/>
    <lineage>
        <taxon>Bacteria</taxon>
        <taxon>Pseudomonadati</taxon>
        <taxon>Ignavibacteriota</taxon>
        <taxon>Ignavibacteria</taxon>
        <taxon>Ignavibacteriales</taxon>
        <taxon>Melioribacteraceae</taxon>
        <taxon>Stygiobacter</taxon>
    </lineage>
</organism>
<accession>A0AAE3P038</accession>
<dbReference type="SUPFAM" id="SSF109604">
    <property type="entry name" value="HD-domain/PDEase-like"/>
    <property type="match status" value="1"/>
</dbReference>
<sequence length="188" mass="21695">MEDKSRDREYCLSLLKEYTKSESLLKHAFAVEACVKAYAEKFNEDVKYWGNVALLHDFDYEMFPTAEEHPFKGNEILKEKGFDEEFRISIMSHADYTNIPRTTKLMKTLYACDELAGFITAVTYVRPSKSIDEVEVKSVLKKMKDKAFARTVNRDDIINGAAQLELSLEEHIAFCIEAMKKEKEILGL</sequence>
<dbReference type="Proteomes" id="UP001221302">
    <property type="component" value="Unassembled WGS sequence"/>
</dbReference>
<dbReference type="Pfam" id="PF01966">
    <property type="entry name" value="HD"/>
    <property type="match status" value="1"/>
</dbReference>
<reference evidence="2" key="1">
    <citation type="submission" date="2023-03" db="EMBL/GenBank/DDBJ databases">
        <title>Stygiobacter electus gen. nov., sp. nov., facultatively anaerobic thermotolerant bacterium of the class Ignavibacteria from a well of Yessentuki mineral water deposit.</title>
        <authorList>
            <person name="Podosokorskaya O.A."/>
            <person name="Elcheninov A.G."/>
            <person name="Petrova N.F."/>
            <person name="Zavarzina D.G."/>
            <person name="Kublanov I.V."/>
            <person name="Merkel A.Y."/>
        </authorList>
    </citation>
    <scope>NUCLEOTIDE SEQUENCE</scope>
    <source>
        <strain evidence="2">09-Me</strain>
    </source>
</reference>
<proteinExistence type="predicted"/>
<evidence type="ECO:0000313" key="3">
    <source>
        <dbReference type="Proteomes" id="UP001221302"/>
    </source>
</evidence>
<comment type="caution">
    <text evidence="2">The sequence shown here is derived from an EMBL/GenBank/DDBJ whole genome shotgun (WGS) entry which is preliminary data.</text>
</comment>
<dbReference type="PANTHER" id="PTHR38659:SF1">
    <property type="entry name" value="METAL DEPENDENT PHOSPHOHYDROLASE"/>
    <property type="match status" value="1"/>
</dbReference>
<evidence type="ECO:0000259" key="1">
    <source>
        <dbReference type="Pfam" id="PF01966"/>
    </source>
</evidence>
<dbReference type="RefSeq" id="WP_321535605.1">
    <property type="nucleotide sequence ID" value="NZ_JARGDL010000007.1"/>
</dbReference>